<accession>A0ACC0ZHL2</accession>
<dbReference type="EMBL" id="CM047736">
    <property type="protein sequence ID" value="KAJ0051717.1"/>
    <property type="molecule type" value="Genomic_DNA"/>
</dbReference>
<comment type="caution">
    <text evidence="1">The sequence shown here is derived from an EMBL/GenBank/DDBJ whole genome shotgun (WGS) entry which is preliminary data.</text>
</comment>
<sequence length="180" mass="19494">MAFAKNFVSFLLMTTIFGVSLGAVYEVGDSAGWSTMGNVDYNKWASSKNFHVGDKIVFNYNNQFHNVKQVSHQDFQSCNATSSIAVYTSGSDSITLKSLGHYYFLCGVPGHCEAGQKVDIMVTPVSFRPSASPNYASSPSRSSPLTPPSHATNTAPSHQCFQLWSAFVSLAIFVGACFGY</sequence>
<keyword evidence="2" id="KW-1185">Reference proteome</keyword>
<reference evidence="2" key="1">
    <citation type="journal article" date="2023" name="G3 (Bethesda)">
        <title>Genome assembly and association tests identify interacting loci associated with vigor, precocity, and sex in interspecific pistachio rootstocks.</title>
        <authorList>
            <person name="Palmer W."/>
            <person name="Jacygrad E."/>
            <person name="Sagayaradj S."/>
            <person name="Cavanaugh K."/>
            <person name="Han R."/>
            <person name="Bertier L."/>
            <person name="Beede B."/>
            <person name="Kafkas S."/>
            <person name="Golino D."/>
            <person name="Preece J."/>
            <person name="Michelmore R."/>
        </authorList>
    </citation>
    <scope>NUCLEOTIDE SEQUENCE [LARGE SCALE GENOMIC DNA]</scope>
</reference>
<evidence type="ECO:0000313" key="1">
    <source>
        <dbReference type="EMBL" id="KAJ0051717.1"/>
    </source>
</evidence>
<evidence type="ECO:0000313" key="2">
    <source>
        <dbReference type="Proteomes" id="UP001163603"/>
    </source>
</evidence>
<name>A0ACC0ZHL2_9ROSI</name>
<organism evidence="1 2">
    <name type="scientific">Pistacia integerrima</name>
    <dbReference type="NCBI Taxonomy" id="434235"/>
    <lineage>
        <taxon>Eukaryota</taxon>
        <taxon>Viridiplantae</taxon>
        <taxon>Streptophyta</taxon>
        <taxon>Embryophyta</taxon>
        <taxon>Tracheophyta</taxon>
        <taxon>Spermatophyta</taxon>
        <taxon>Magnoliopsida</taxon>
        <taxon>eudicotyledons</taxon>
        <taxon>Gunneridae</taxon>
        <taxon>Pentapetalae</taxon>
        <taxon>rosids</taxon>
        <taxon>malvids</taxon>
        <taxon>Sapindales</taxon>
        <taxon>Anacardiaceae</taxon>
        <taxon>Pistacia</taxon>
    </lineage>
</organism>
<proteinExistence type="predicted"/>
<protein>
    <submittedName>
        <fullName evidence="1">Uncharacterized protein</fullName>
    </submittedName>
</protein>
<dbReference type="Proteomes" id="UP001163603">
    <property type="component" value="Chromosome 1"/>
</dbReference>
<gene>
    <name evidence="1" type="ORF">Pint_01400</name>
</gene>